<reference evidence="3" key="1">
    <citation type="journal article" date="2023" name="Commun. Biol.">
        <title>Genome analysis of Parmales, the sister group of diatoms, reveals the evolutionary specialization of diatoms from phago-mixotrophs to photoautotrophs.</title>
        <authorList>
            <person name="Ban H."/>
            <person name="Sato S."/>
            <person name="Yoshikawa S."/>
            <person name="Yamada K."/>
            <person name="Nakamura Y."/>
            <person name="Ichinomiya M."/>
            <person name="Sato N."/>
            <person name="Blanc-Mathieu R."/>
            <person name="Endo H."/>
            <person name="Kuwata A."/>
            <person name="Ogata H."/>
        </authorList>
    </citation>
    <scope>NUCLEOTIDE SEQUENCE [LARGE SCALE GENOMIC DNA]</scope>
</reference>
<organism evidence="2 3">
    <name type="scientific">Triparma columacea</name>
    <dbReference type="NCBI Taxonomy" id="722753"/>
    <lineage>
        <taxon>Eukaryota</taxon>
        <taxon>Sar</taxon>
        <taxon>Stramenopiles</taxon>
        <taxon>Ochrophyta</taxon>
        <taxon>Bolidophyceae</taxon>
        <taxon>Parmales</taxon>
        <taxon>Triparmaceae</taxon>
        <taxon>Triparma</taxon>
    </lineage>
</organism>
<dbReference type="Proteomes" id="UP001165065">
    <property type="component" value="Unassembled WGS sequence"/>
</dbReference>
<feature type="compositionally biased region" description="Low complexity" evidence="1">
    <location>
        <begin position="185"/>
        <end position="207"/>
    </location>
</feature>
<feature type="compositionally biased region" description="Basic and acidic residues" evidence="1">
    <location>
        <begin position="214"/>
        <end position="226"/>
    </location>
</feature>
<name>A0A9W7L9U8_9STRA</name>
<keyword evidence="3" id="KW-1185">Reference proteome</keyword>
<dbReference type="OrthoDB" id="191408at2759"/>
<accession>A0A9W7L9U8</accession>
<proteinExistence type="predicted"/>
<evidence type="ECO:0000256" key="1">
    <source>
        <dbReference type="SAM" id="MobiDB-lite"/>
    </source>
</evidence>
<sequence>MGEAPTACSHPTNKEREAMARESAGAPALDLENYKKFYGFGIPKWSPYYYVTEDDDEKNAETIRRFKEEGGGSMPRFTSHEELKGHLVNMSDTELNRMRDFGCGKPHWSPYYVDPAYTFESRAIDGDKVSMMMTRPLAGEEGYISVPNSSRAGSKPPSARSTARGATPTMAPPDPMKNTDFRMPSARSSTSKASASARSTASQRAAALKAVQKSARESEAKKIEEKLREKEMEIAKLKEELEKTRGSARD</sequence>
<feature type="region of interest" description="Disordered" evidence="1">
    <location>
        <begin position="1"/>
        <end position="25"/>
    </location>
</feature>
<dbReference type="EMBL" id="BRYA01000168">
    <property type="protein sequence ID" value="GMI42231.1"/>
    <property type="molecule type" value="Genomic_DNA"/>
</dbReference>
<dbReference type="AlphaFoldDB" id="A0A9W7L9U8"/>
<protein>
    <submittedName>
        <fullName evidence="2">Uncharacterized protein</fullName>
    </submittedName>
</protein>
<feature type="region of interest" description="Disordered" evidence="1">
    <location>
        <begin position="142"/>
        <end position="226"/>
    </location>
</feature>
<gene>
    <name evidence="2" type="ORF">TrCOL_g4125</name>
</gene>
<evidence type="ECO:0000313" key="2">
    <source>
        <dbReference type="EMBL" id="GMI42231.1"/>
    </source>
</evidence>
<evidence type="ECO:0000313" key="3">
    <source>
        <dbReference type="Proteomes" id="UP001165065"/>
    </source>
</evidence>
<comment type="caution">
    <text evidence="2">The sequence shown here is derived from an EMBL/GenBank/DDBJ whole genome shotgun (WGS) entry which is preliminary data.</text>
</comment>